<feature type="region of interest" description="Disordered" evidence="1">
    <location>
        <begin position="36"/>
        <end position="56"/>
    </location>
</feature>
<sequence length="80" mass="9034">MSLCLRCVPHALPSGTSVRPTRLAHQTRTFRLQIRRRPAPPPLPPRRPKLRPVSRRGALRQSLKTFFGLRATLAVRDASS</sequence>
<evidence type="ECO:0000313" key="2">
    <source>
        <dbReference type="EMBL" id="GBP04975.1"/>
    </source>
</evidence>
<dbReference type="EMBL" id="BGZK01000016">
    <property type="protein sequence ID" value="GBP04975.1"/>
    <property type="molecule type" value="Genomic_DNA"/>
</dbReference>
<proteinExistence type="predicted"/>
<organism evidence="2 3">
    <name type="scientific">Eumeta variegata</name>
    <name type="common">Bagworm moth</name>
    <name type="synonym">Eumeta japonica</name>
    <dbReference type="NCBI Taxonomy" id="151549"/>
    <lineage>
        <taxon>Eukaryota</taxon>
        <taxon>Metazoa</taxon>
        <taxon>Ecdysozoa</taxon>
        <taxon>Arthropoda</taxon>
        <taxon>Hexapoda</taxon>
        <taxon>Insecta</taxon>
        <taxon>Pterygota</taxon>
        <taxon>Neoptera</taxon>
        <taxon>Endopterygota</taxon>
        <taxon>Lepidoptera</taxon>
        <taxon>Glossata</taxon>
        <taxon>Ditrysia</taxon>
        <taxon>Tineoidea</taxon>
        <taxon>Psychidae</taxon>
        <taxon>Oiketicinae</taxon>
        <taxon>Eumeta</taxon>
    </lineage>
</organism>
<dbReference type="Proteomes" id="UP000299102">
    <property type="component" value="Unassembled WGS sequence"/>
</dbReference>
<protein>
    <submittedName>
        <fullName evidence="2">Uncharacterized protein</fullName>
    </submittedName>
</protein>
<name>A0A4C1SSQ2_EUMVA</name>
<reference evidence="2 3" key="1">
    <citation type="journal article" date="2019" name="Commun. Biol.">
        <title>The bagworm genome reveals a unique fibroin gene that provides high tensile strength.</title>
        <authorList>
            <person name="Kono N."/>
            <person name="Nakamura H."/>
            <person name="Ohtoshi R."/>
            <person name="Tomita M."/>
            <person name="Numata K."/>
            <person name="Arakawa K."/>
        </authorList>
    </citation>
    <scope>NUCLEOTIDE SEQUENCE [LARGE SCALE GENOMIC DNA]</scope>
</reference>
<feature type="compositionally biased region" description="Basic residues" evidence="1">
    <location>
        <begin position="46"/>
        <end position="56"/>
    </location>
</feature>
<dbReference type="AlphaFoldDB" id="A0A4C1SSQ2"/>
<evidence type="ECO:0000313" key="3">
    <source>
        <dbReference type="Proteomes" id="UP000299102"/>
    </source>
</evidence>
<gene>
    <name evidence="2" type="ORF">EVAR_3341_1</name>
</gene>
<evidence type="ECO:0000256" key="1">
    <source>
        <dbReference type="SAM" id="MobiDB-lite"/>
    </source>
</evidence>
<keyword evidence="3" id="KW-1185">Reference proteome</keyword>
<comment type="caution">
    <text evidence="2">The sequence shown here is derived from an EMBL/GenBank/DDBJ whole genome shotgun (WGS) entry which is preliminary data.</text>
</comment>
<accession>A0A4C1SSQ2</accession>